<dbReference type="Proteomes" id="UP000197138">
    <property type="component" value="Unassembled WGS sequence"/>
</dbReference>
<feature type="compositionally biased region" description="Basic residues" evidence="1">
    <location>
        <begin position="111"/>
        <end position="120"/>
    </location>
</feature>
<evidence type="ECO:0000313" key="3">
    <source>
        <dbReference type="Proteomes" id="UP000197138"/>
    </source>
</evidence>
<dbReference type="AlphaFoldDB" id="A0A218XE33"/>
<feature type="region of interest" description="Disordered" evidence="1">
    <location>
        <begin position="58"/>
        <end position="120"/>
    </location>
</feature>
<name>A0A218XE33_PUNGR</name>
<dbReference type="EMBL" id="MTKT01001958">
    <property type="protein sequence ID" value="OWM82751.1"/>
    <property type="molecule type" value="Genomic_DNA"/>
</dbReference>
<protein>
    <submittedName>
        <fullName evidence="2">Uncharacterized protein</fullName>
    </submittedName>
</protein>
<gene>
    <name evidence="2" type="ORF">CDL15_Pgr008632</name>
</gene>
<proteinExistence type="predicted"/>
<accession>A0A218XE33</accession>
<comment type="caution">
    <text evidence="2">The sequence shown here is derived from an EMBL/GenBank/DDBJ whole genome shotgun (WGS) entry which is preliminary data.</text>
</comment>
<evidence type="ECO:0000256" key="1">
    <source>
        <dbReference type="SAM" id="MobiDB-lite"/>
    </source>
</evidence>
<organism evidence="2 3">
    <name type="scientific">Punica granatum</name>
    <name type="common">Pomegranate</name>
    <dbReference type="NCBI Taxonomy" id="22663"/>
    <lineage>
        <taxon>Eukaryota</taxon>
        <taxon>Viridiplantae</taxon>
        <taxon>Streptophyta</taxon>
        <taxon>Embryophyta</taxon>
        <taxon>Tracheophyta</taxon>
        <taxon>Spermatophyta</taxon>
        <taxon>Magnoliopsida</taxon>
        <taxon>eudicotyledons</taxon>
        <taxon>Gunneridae</taxon>
        <taxon>Pentapetalae</taxon>
        <taxon>rosids</taxon>
        <taxon>malvids</taxon>
        <taxon>Myrtales</taxon>
        <taxon>Lythraceae</taxon>
        <taxon>Punica</taxon>
    </lineage>
</organism>
<feature type="compositionally biased region" description="Basic and acidic residues" evidence="1">
    <location>
        <begin position="64"/>
        <end position="86"/>
    </location>
</feature>
<sequence>MTTRRSPGPKRDACHDLWLHPLIEHATKDGQAVSTPFWSTGSNRGLPTKARDAIHRPAIGGEHAVTEPRAIGEEHGPPRKAEENHQKNKRTRNPENDGAGTVALFITESPKHRKVPNMGL</sequence>
<reference evidence="3" key="1">
    <citation type="journal article" date="2017" name="Plant J.">
        <title>The pomegranate (Punica granatum L.) genome and the genomics of punicalagin biosynthesis.</title>
        <authorList>
            <person name="Qin G."/>
            <person name="Xu C."/>
            <person name="Ming R."/>
            <person name="Tang H."/>
            <person name="Guyot R."/>
            <person name="Kramer E.M."/>
            <person name="Hu Y."/>
            <person name="Yi X."/>
            <person name="Qi Y."/>
            <person name="Xu X."/>
            <person name="Gao Z."/>
            <person name="Pan H."/>
            <person name="Jian J."/>
            <person name="Tian Y."/>
            <person name="Yue Z."/>
            <person name="Xu Y."/>
        </authorList>
    </citation>
    <scope>NUCLEOTIDE SEQUENCE [LARGE SCALE GENOMIC DNA]</scope>
    <source>
        <strain evidence="3">cv. Dabenzi</strain>
    </source>
</reference>
<evidence type="ECO:0000313" key="2">
    <source>
        <dbReference type="EMBL" id="OWM82751.1"/>
    </source>
</evidence>